<gene>
    <name evidence="2" type="ORF">GSF22_16730</name>
</gene>
<keyword evidence="3" id="KW-1185">Reference proteome</keyword>
<sequence>MDSGNTLASRAPGTNLRDIMARMGHDSPRAALIYQHTTSEADQDIAAEIDKAVKALRRKPSRRRPRVAEGGEPAA</sequence>
<feature type="compositionally biased region" description="Basic residues" evidence="1">
    <location>
        <begin position="56"/>
        <end position="65"/>
    </location>
</feature>
<proteinExistence type="predicted"/>
<accession>A0ABS3VSW9</accession>
<name>A0ABS3VSW9_MICEH</name>
<evidence type="ECO:0000256" key="1">
    <source>
        <dbReference type="SAM" id="MobiDB-lite"/>
    </source>
</evidence>
<dbReference type="EMBL" id="WVUH01000135">
    <property type="protein sequence ID" value="MBO4207635.1"/>
    <property type="molecule type" value="Genomic_DNA"/>
</dbReference>
<dbReference type="SUPFAM" id="SSF56349">
    <property type="entry name" value="DNA breaking-rejoining enzymes"/>
    <property type="match status" value="1"/>
</dbReference>
<comment type="caution">
    <text evidence="2">The sequence shown here is derived from an EMBL/GenBank/DDBJ whole genome shotgun (WGS) entry which is preliminary data.</text>
</comment>
<feature type="region of interest" description="Disordered" evidence="1">
    <location>
        <begin position="56"/>
        <end position="75"/>
    </location>
</feature>
<dbReference type="Proteomes" id="UP000823521">
    <property type="component" value="Unassembled WGS sequence"/>
</dbReference>
<evidence type="ECO:0000313" key="2">
    <source>
        <dbReference type="EMBL" id="MBO4207635.1"/>
    </source>
</evidence>
<dbReference type="InterPro" id="IPR011010">
    <property type="entry name" value="DNA_brk_join_enz"/>
</dbReference>
<protein>
    <submittedName>
        <fullName evidence="2">Integrase</fullName>
    </submittedName>
</protein>
<evidence type="ECO:0000313" key="3">
    <source>
        <dbReference type="Proteomes" id="UP000823521"/>
    </source>
</evidence>
<organism evidence="2 3">
    <name type="scientific">Micromonospora echinofusca</name>
    <dbReference type="NCBI Taxonomy" id="47858"/>
    <lineage>
        <taxon>Bacteria</taxon>
        <taxon>Bacillati</taxon>
        <taxon>Actinomycetota</taxon>
        <taxon>Actinomycetes</taxon>
        <taxon>Micromonosporales</taxon>
        <taxon>Micromonosporaceae</taxon>
        <taxon>Micromonospora</taxon>
    </lineage>
</organism>
<reference evidence="2 3" key="1">
    <citation type="submission" date="2019-12" db="EMBL/GenBank/DDBJ databases">
        <title>Whole genome sequencing of endophytic Actinobacterium Micromonospora sp. MPMI6T.</title>
        <authorList>
            <person name="Evv R."/>
            <person name="Podile A.R."/>
        </authorList>
    </citation>
    <scope>NUCLEOTIDE SEQUENCE [LARGE SCALE GENOMIC DNA]</scope>
    <source>
        <strain evidence="2 3">MPMI6</strain>
    </source>
</reference>